<dbReference type="InterPro" id="IPR001173">
    <property type="entry name" value="Glyco_trans_2-like"/>
</dbReference>
<dbReference type="SUPFAM" id="SSF53448">
    <property type="entry name" value="Nucleotide-diphospho-sugar transferases"/>
    <property type="match status" value="1"/>
</dbReference>
<dbReference type="RefSeq" id="WP_186859612.1">
    <property type="nucleotide sequence ID" value="NZ_JACOOO010000012.1"/>
</dbReference>
<dbReference type="Proteomes" id="UP000596929">
    <property type="component" value="Unassembled WGS sequence"/>
</dbReference>
<gene>
    <name evidence="3" type="ORF">H8S20_06645</name>
</gene>
<evidence type="ECO:0000259" key="2">
    <source>
        <dbReference type="Pfam" id="PF00535"/>
    </source>
</evidence>
<organism evidence="3 4">
    <name type="scientific">Clostridium hominis</name>
    <dbReference type="NCBI Taxonomy" id="2763036"/>
    <lineage>
        <taxon>Bacteria</taxon>
        <taxon>Bacillati</taxon>
        <taxon>Bacillota</taxon>
        <taxon>Clostridia</taxon>
        <taxon>Eubacteriales</taxon>
        <taxon>Clostridiaceae</taxon>
        <taxon>Clostridium</taxon>
    </lineage>
</organism>
<proteinExistence type="predicted"/>
<sequence length="268" mass="30541">MSIFNLFKSRIVLIFLIIALGLIYICYEYRSKAYFALSIYIIAVALCIIIKKIISLNYKSKECDSSNYTVSVIMIVEGEDLESFINAIKNLLNQSYPLKEILIINSNSKNLNVYNMAKRIRRQVELFKDSGIKGEIDLGYIRSYPDIIIKRLAGSEGRKSAESWGITRSTGDLILACQDNISLENTKVENLIKYFEEPAVSAIIGNIKLSADKSHKLIEIFSKFNNKTSYLNIKLKSKVFNIIFGDLSLRCYRKEILLNNIKSKSEAL</sequence>
<feature type="domain" description="Glycosyltransferase 2-like" evidence="2">
    <location>
        <begin position="71"/>
        <end position="219"/>
    </location>
</feature>
<feature type="transmembrane region" description="Helical" evidence="1">
    <location>
        <begin position="7"/>
        <end position="27"/>
    </location>
</feature>
<dbReference type="InterPro" id="IPR029044">
    <property type="entry name" value="Nucleotide-diphossugar_trans"/>
</dbReference>
<name>A0ABR7DAZ8_9CLOT</name>
<evidence type="ECO:0000313" key="3">
    <source>
        <dbReference type="EMBL" id="MBC5628574.1"/>
    </source>
</evidence>
<keyword evidence="1" id="KW-0472">Membrane</keyword>
<accession>A0ABR7DAZ8</accession>
<evidence type="ECO:0000313" key="4">
    <source>
        <dbReference type="Proteomes" id="UP000596929"/>
    </source>
</evidence>
<feature type="transmembrane region" description="Helical" evidence="1">
    <location>
        <begin position="33"/>
        <end position="50"/>
    </location>
</feature>
<keyword evidence="1" id="KW-0812">Transmembrane</keyword>
<dbReference type="EMBL" id="JACOOO010000012">
    <property type="protein sequence ID" value="MBC5628574.1"/>
    <property type="molecule type" value="Genomic_DNA"/>
</dbReference>
<keyword evidence="4" id="KW-1185">Reference proteome</keyword>
<dbReference type="Pfam" id="PF00535">
    <property type="entry name" value="Glycos_transf_2"/>
    <property type="match status" value="1"/>
</dbReference>
<dbReference type="Gene3D" id="3.90.550.10">
    <property type="entry name" value="Spore Coat Polysaccharide Biosynthesis Protein SpsA, Chain A"/>
    <property type="match status" value="1"/>
</dbReference>
<keyword evidence="1" id="KW-1133">Transmembrane helix</keyword>
<reference evidence="3 4" key="1">
    <citation type="submission" date="2020-08" db="EMBL/GenBank/DDBJ databases">
        <title>Genome public.</title>
        <authorList>
            <person name="Liu C."/>
            <person name="Sun Q."/>
        </authorList>
    </citation>
    <scope>NUCLEOTIDE SEQUENCE [LARGE SCALE GENOMIC DNA]</scope>
    <source>
        <strain evidence="3 4">NSJ-6</strain>
    </source>
</reference>
<evidence type="ECO:0000256" key="1">
    <source>
        <dbReference type="SAM" id="Phobius"/>
    </source>
</evidence>
<comment type="caution">
    <text evidence="3">The sequence shown here is derived from an EMBL/GenBank/DDBJ whole genome shotgun (WGS) entry which is preliminary data.</text>
</comment>
<protein>
    <submittedName>
        <fullName evidence="3">Glycosyltransferase</fullName>
    </submittedName>
</protein>